<keyword evidence="2" id="KW-0614">Plasmid</keyword>
<sequence>MDDAAVSARRCSPTVHVHDVQSLLERPQRARDPIDIVMTPEQLHQRNCKRALAQRSRPRSSVLFRTPIDVASRVLSTHEGRAVETLDRLDRLRLFRTLLDEPPAGVGALTTVYGTALTEHAESIEVAREELQLLTGGRADRAEALDDVRSSLSAAASADTRALRTGVGALVDALDERVAAAPAPGAVFRACASAIEETDGAVWSATFPTIERIDLAGVSTLGAPIRDFLTAVEAATDVAVHYYLRAGTGPRIARRLAARSGIADTAPDRVDPSPDRRLDQPPRTTEIAVETRHDEARTAAAIVDGALEAGAGVDDVALVARDVDRYERPVRRALSTYGRHPSVWTQLPLTRTLPYRLVAAVCELLGAAAADDIAADTLVEPLALQWIAPRGRRDRPTPPSTIHALDRALDGASRSRVGWLTAVGKLDGVDTTAREAAAGLLNWIGQQPAEPAPADICSVLEPVVDAFEEGVLPRRAASDGPDYTETAQTARAVERVAGTDDGDHLLRETRAKYADWLERGHLDPSWDTVLTVLDALATARPGRREHANAERIDVLDATDAWLRTYSLVIALGFVDGEWPQRPHGELPAELRAAIVRGQTRSARQFPVRGAWSTERDLDHFADAVRAATDHLVVTRYTRDVDGVRYDRSPLLAHLDANRLAPERVRRLRAGDASTLHDWIDDGTSVGGGGR</sequence>
<dbReference type="EMBL" id="CP039376">
    <property type="protein sequence ID" value="QCD67230.1"/>
    <property type="molecule type" value="Genomic_DNA"/>
</dbReference>
<dbReference type="Pfam" id="PF26510">
    <property type="entry name" value="Halo_UvrD_like"/>
    <property type="match status" value="1"/>
</dbReference>
<dbReference type="KEGG" id="halz:E5139_16415"/>
<geneLocation type="plasmid" evidence="2">
    <name>unnamed1</name>
</geneLocation>
<evidence type="ECO:0000256" key="1">
    <source>
        <dbReference type="SAM" id="MobiDB-lite"/>
    </source>
</evidence>
<feature type="compositionally biased region" description="Basic and acidic residues" evidence="1">
    <location>
        <begin position="266"/>
        <end position="280"/>
    </location>
</feature>
<name>A0A4D6KG92_9EURY</name>
<gene>
    <name evidence="2" type="ORF">E5139_16415</name>
</gene>
<dbReference type="GeneID" id="8409386"/>
<organism evidence="2 3">
    <name type="scientific">Halomicrobium mukohataei</name>
    <dbReference type="NCBI Taxonomy" id="57705"/>
    <lineage>
        <taxon>Archaea</taxon>
        <taxon>Methanobacteriati</taxon>
        <taxon>Methanobacteriota</taxon>
        <taxon>Stenosarchaea group</taxon>
        <taxon>Halobacteria</taxon>
        <taxon>Halobacteriales</taxon>
        <taxon>Haloarculaceae</taxon>
        <taxon>Halomicrobium</taxon>
    </lineage>
</organism>
<dbReference type="AlphaFoldDB" id="A0A4D6KG92"/>
<reference evidence="2 3" key="1">
    <citation type="submission" date="2019-04" db="EMBL/GenBank/DDBJ databases">
        <title>Complete genome sequence of Arthrobacter sp. ZXY-2 associated with effective atrazine degradation and salt adaptation.</title>
        <authorList>
            <person name="Zhao X."/>
        </authorList>
    </citation>
    <scope>NUCLEOTIDE SEQUENCE [LARGE SCALE GENOMIC DNA]</scope>
    <source>
        <strain evidence="3">ZP60</strain>
        <plasmid evidence="2 3">unnamed1</plasmid>
    </source>
</reference>
<accession>A0A4D6KG92</accession>
<dbReference type="InterPro" id="IPR058819">
    <property type="entry name" value="UvrD_dom-like"/>
</dbReference>
<protein>
    <submittedName>
        <fullName evidence="2">Uncharacterized protein</fullName>
    </submittedName>
</protein>
<feature type="region of interest" description="Disordered" evidence="1">
    <location>
        <begin position="263"/>
        <end position="282"/>
    </location>
</feature>
<evidence type="ECO:0000313" key="3">
    <source>
        <dbReference type="Proteomes" id="UP000297053"/>
    </source>
</evidence>
<dbReference type="Proteomes" id="UP000297053">
    <property type="component" value="Plasmid unnamed1"/>
</dbReference>
<dbReference type="InterPro" id="IPR027417">
    <property type="entry name" value="P-loop_NTPase"/>
</dbReference>
<reference evidence="2 3" key="2">
    <citation type="submission" date="2019-04" db="EMBL/GenBank/DDBJ databases">
        <authorList>
            <person name="Yang S."/>
            <person name="Wei W."/>
        </authorList>
    </citation>
    <scope>NUCLEOTIDE SEQUENCE [LARGE SCALE GENOMIC DNA]</scope>
    <source>
        <strain evidence="3">ZP60</strain>
        <plasmid evidence="2 3">unnamed1</plasmid>
    </source>
</reference>
<dbReference type="RefSeq" id="WP_012807480.1">
    <property type="nucleotide sequence ID" value="NZ_CP039376.1"/>
</dbReference>
<evidence type="ECO:0000313" key="2">
    <source>
        <dbReference type="EMBL" id="QCD67230.1"/>
    </source>
</evidence>
<dbReference type="SUPFAM" id="SSF52540">
    <property type="entry name" value="P-loop containing nucleoside triphosphate hydrolases"/>
    <property type="match status" value="1"/>
</dbReference>
<proteinExistence type="predicted"/>